<keyword evidence="2" id="KW-1185">Reference proteome</keyword>
<organism evidence="1 2">
    <name type="scientific">Setaria italica</name>
    <name type="common">Foxtail millet</name>
    <name type="synonym">Panicum italicum</name>
    <dbReference type="NCBI Taxonomy" id="4555"/>
    <lineage>
        <taxon>Eukaryota</taxon>
        <taxon>Viridiplantae</taxon>
        <taxon>Streptophyta</taxon>
        <taxon>Embryophyta</taxon>
        <taxon>Tracheophyta</taxon>
        <taxon>Spermatophyta</taxon>
        <taxon>Magnoliopsida</taxon>
        <taxon>Liliopsida</taxon>
        <taxon>Poales</taxon>
        <taxon>Poaceae</taxon>
        <taxon>PACMAD clade</taxon>
        <taxon>Panicoideae</taxon>
        <taxon>Panicodae</taxon>
        <taxon>Paniceae</taxon>
        <taxon>Cenchrinae</taxon>
        <taxon>Setaria</taxon>
    </lineage>
</organism>
<accession>K3XP94</accession>
<sequence length="50" mass="5700">MFSQGKALCNSNDLVRPILVSYLVMILNRKKNQRTKAHCSSFFSNHSVSQ</sequence>
<dbReference type="EMBL" id="AGNK02002802">
    <property type="status" value="NOT_ANNOTATED_CDS"/>
    <property type="molecule type" value="Genomic_DNA"/>
</dbReference>
<dbReference type="Proteomes" id="UP000004995">
    <property type="component" value="Unassembled WGS sequence"/>
</dbReference>
<reference evidence="1" key="2">
    <citation type="submission" date="2018-08" db="UniProtKB">
        <authorList>
            <consortium name="EnsemblPlants"/>
        </authorList>
    </citation>
    <scope>IDENTIFICATION</scope>
    <source>
        <strain evidence="1">Yugu1</strain>
    </source>
</reference>
<name>K3XP94_SETIT</name>
<dbReference type="Gramene" id="KQL03859">
    <property type="protein sequence ID" value="KQL03859"/>
    <property type="gene ID" value="SETIT_003717mg"/>
</dbReference>
<dbReference type="InParanoid" id="K3XP94"/>
<proteinExistence type="predicted"/>
<dbReference type="AlphaFoldDB" id="K3XP94"/>
<protein>
    <submittedName>
        <fullName evidence="1">Uncharacterized protein</fullName>
    </submittedName>
</protein>
<dbReference type="EnsemblPlants" id="KQL03859">
    <property type="protein sequence ID" value="KQL03859"/>
    <property type="gene ID" value="SETIT_003717mg"/>
</dbReference>
<evidence type="ECO:0000313" key="2">
    <source>
        <dbReference type="Proteomes" id="UP000004995"/>
    </source>
</evidence>
<evidence type="ECO:0000313" key="1">
    <source>
        <dbReference type="EnsemblPlants" id="KQL03859"/>
    </source>
</evidence>
<dbReference type="HOGENOM" id="CLU_3127832_0_0_1"/>
<reference evidence="2" key="1">
    <citation type="journal article" date="2012" name="Nat. Biotechnol.">
        <title>Reference genome sequence of the model plant Setaria.</title>
        <authorList>
            <person name="Bennetzen J.L."/>
            <person name="Schmutz J."/>
            <person name="Wang H."/>
            <person name="Percifield R."/>
            <person name="Hawkins J."/>
            <person name="Pontaroli A.C."/>
            <person name="Estep M."/>
            <person name="Feng L."/>
            <person name="Vaughn J.N."/>
            <person name="Grimwood J."/>
            <person name="Jenkins J."/>
            <person name="Barry K."/>
            <person name="Lindquist E."/>
            <person name="Hellsten U."/>
            <person name="Deshpande S."/>
            <person name="Wang X."/>
            <person name="Wu X."/>
            <person name="Mitros T."/>
            <person name="Triplett J."/>
            <person name="Yang X."/>
            <person name="Ye C.Y."/>
            <person name="Mauro-Herrera M."/>
            <person name="Wang L."/>
            <person name="Li P."/>
            <person name="Sharma M."/>
            <person name="Sharma R."/>
            <person name="Ronald P.C."/>
            <person name="Panaud O."/>
            <person name="Kellogg E.A."/>
            <person name="Brutnell T.P."/>
            <person name="Doust A.N."/>
            <person name="Tuskan G.A."/>
            <person name="Rokhsar D."/>
            <person name="Devos K.M."/>
        </authorList>
    </citation>
    <scope>NUCLEOTIDE SEQUENCE [LARGE SCALE GENOMIC DNA]</scope>
    <source>
        <strain evidence="2">cv. Yugu1</strain>
    </source>
</reference>